<evidence type="ECO:0000313" key="1">
    <source>
        <dbReference type="EMBL" id="KAL3853346.1"/>
    </source>
</evidence>
<keyword evidence="2" id="KW-1185">Reference proteome</keyword>
<comment type="caution">
    <text evidence="1">The sequence shown here is derived from an EMBL/GenBank/DDBJ whole genome shotgun (WGS) entry which is preliminary data.</text>
</comment>
<dbReference type="EMBL" id="JBJQND010000015">
    <property type="protein sequence ID" value="KAL3853346.1"/>
    <property type="molecule type" value="Genomic_DNA"/>
</dbReference>
<gene>
    <name evidence="1" type="ORF">ACJMK2_016894</name>
</gene>
<name>A0ABD3UWF3_SINWO</name>
<dbReference type="AlphaFoldDB" id="A0ABD3UWF3"/>
<proteinExistence type="predicted"/>
<evidence type="ECO:0000313" key="2">
    <source>
        <dbReference type="Proteomes" id="UP001634394"/>
    </source>
</evidence>
<protein>
    <submittedName>
        <fullName evidence="1">Uncharacterized protein</fullName>
    </submittedName>
</protein>
<sequence length="93" mass="10699">MAAKEDGLSGYVNGLSNEAGSCYMQKLNSIKDYKGLLDPYNLKCEWMSDPSIWPDFTFGDIYCYLKIVNHIHYSWVIQDIDKGILQSVKQLNR</sequence>
<accession>A0ABD3UWF3</accession>
<dbReference type="Proteomes" id="UP001634394">
    <property type="component" value="Unassembled WGS sequence"/>
</dbReference>
<reference evidence="1 2" key="1">
    <citation type="submission" date="2024-11" db="EMBL/GenBank/DDBJ databases">
        <title>Chromosome-level genome assembly of the freshwater bivalve Anodonta woodiana.</title>
        <authorList>
            <person name="Chen X."/>
        </authorList>
    </citation>
    <scope>NUCLEOTIDE SEQUENCE [LARGE SCALE GENOMIC DNA]</scope>
    <source>
        <strain evidence="1">MN2024</strain>
        <tissue evidence="1">Gills</tissue>
    </source>
</reference>
<organism evidence="1 2">
    <name type="scientific">Sinanodonta woodiana</name>
    <name type="common">Chinese pond mussel</name>
    <name type="synonym">Anodonta woodiana</name>
    <dbReference type="NCBI Taxonomy" id="1069815"/>
    <lineage>
        <taxon>Eukaryota</taxon>
        <taxon>Metazoa</taxon>
        <taxon>Spiralia</taxon>
        <taxon>Lophotrochozoa</taxon>
        <taxon>Mollusca</taxon>
        <taxon>Bivalvia</taxon>
        <taxon>Autobranchia</taxon>
        <taxon>Heteroconchia</taxon>
        <taxon>Palaeoheterodonta</taxon>
        <taxon>Unionida</taxon>
        <taxon>Unionoidea</taxon>
        <taxon>Unionidae</taxon>
        <taxon>Unioninae</taxon>
        <taxon>Sinanodonta</taxon>
    </lineage>
</organism>